<gene>
    <name evidence="1" type="ORF">QCL97_011490</name>
</gene>
<dbReference type="RefSeq" id="WP_307909713.1">
    <property type="nucleotide sequence ID" value="NZ_JAVFJF020000021.1"/>
</dbReference>
<accession>A0ABU8V2Q5</accession>
<reference evidence="1 2" key="1">
    <citation type="submission" date="2023-12" db="EMBL/GenBank/DDBJ databases">
        <title>Evaluation and characterization of a potential secondary metabolite violacein from indigenous Chromobacterium amazonense SAM215.</title>
        <authorList>
            <person name="Tarafdar M.R."/>
            <person name="Abedin S.M."/>
            <person name="Atiqua A."/>
            <person name="Saha A."/>
            <person name="Khan S.N."/>
        </authorList>
    </citation>
    <scope>NUCLEOTIDE SEQUENCE [LARGE SCALE GENOMIC DNA]</scope>
    <source>
        <strain evidence="1 2">SAM215</strain>
    </source>
</reference>
<dbReference type="EMBL" id="JAVFJF020000021">
    <property type="protein sequence ID" value="MEJ8675349.1"/>
    <property type="molecule type" value="Genomic_DNA"/>
</dbReference>
<evidence type="ECO:0008006" key="3">
    <source>
        <dbReference type="Google" id="ProtNLM"/>
    </source>
</evidence>
<evidence type="ECO:0000313" key="2">
    <source>
        <dbReference type="Proteomes" id="UP001224516"/>
    </source>
</evidence>
<name>A0ABU8V2Q5_9NEIS</name>
<keyword evidence="2" id="KW-1185">Reference proteome</keyword>
<evidence type="ECO:0000313" key="1">
    <source>
        <dbReference type="EMBL" id="MEJ8675349.1"/>
    </source>
</evidence>
<sequence>MDIQHYYKLLFPNDTVKASKLTKRVHREKYKNCPIWPTDVFAFCGSIIEKTSLLQPEFLTSTQKSQLQPEKIHEISKAWQTGIFPPIEVVKSWEAIYQNRKTKILDIEKDIDIQFHLHFLLRCADSTSAGLGWRPSTRSFFNISAFLCLALATSPSPKIKKLQKMLSSILPNSNLPNSFCLMIPQDRVIVTPKSVTAQIGHTFRSLSHNLALIDAKPKLEFSWHYVQKENEDEHFHILLIPYPFKISAKAIRPVSPPTKYGENGQKYGYFTLHPDWLPSVDNSIDTKEISTKQAEKIFSELVLPLLKKSETHCDIDCILFPECSLTEAVADKLAELILTSEETKKIRLLITGALAIQKDEKSFNKAISYFIFSSEVIKHDHTKHHRWKLDVNQIKKYGFSSFPADHNTDWWEYINVSKRKLPFYAVSPHSSITVLVCEDLARNDPAMPTVRAIGPNLIIALLMDGPQITGRWPAKYAGVLSEDPGSSVLSVTSVAMVDRSNKLESAPKRSVALWQRPGGRTQSIDLPQDSYGLVLSLATTTVEQVTMSQVVDECNTRCYELMGVEPLKLEKSVDWL</sequence>
<organism evidence="1 2">
    <name type="scientific">Chromobacterium amazonense</name>
    <dbReference type="NCBI Taxonomy" id="1382803"/>
    <lineage>
        <taxon>Bacteria</taxon>
        <taxon>Pseudomonadati</taxon>
        <taxon>Pseudomonadota</taxon>
        <taxon>Betaproteobacteria</taxon>
        <taxon>Neisseriales</taxon>
        <taxon>Chromobacteriaceae</taxon>
        <taxon>Chromobacterium</taxon>
    </lineage>
</organism>
<protein>
    <recommendedName>
        <fullName evidence="3">CN hydrolase domain-containing protein</fullName>
    </recommendedName>
</protein>
<comment type="caution">
    <text evidence="1">The sequence shown here is derived from an EMBL/GenBank/DDBJ whole genome shotgun (WGS) entry which is preliminary data.</text>
</comment>
<dbReference type="Proteomes" id="UP001224516">
    <property type="component" value="Unassembled WGS sequence"/>
</dbReference>
<proteinExistence type="predicted"/>